<dbReference type="EnsemblBacteria" id="CAD73024">
    <property type="protein sequence ID" value="CAD73024"/>
    <property type="gene ID" value="RB3147"/>
</dbReference>
<feature type="transmembrane region" description="Helical" evidence="1">
    <location>
        <begin position="86"/>
        <end position="111"/>
    </location>
</feature>
<keyword evidence="1" id="KW-0812">Transmembrane</keyword>
<accession>Q7UUQ5</accession>
<dbReference type="PATRIC" id="fig|243090.15.peg.1450"/>
<organism evidence="2 3">
    <name type="scientific">Rhodopirellula baltica (strain DSM 10527 / NCIMB 13988 / SH1)</name>
    <dbReference type="NCBI Taxonomy" id="243090"/>
    <lineage>
        <taxon>Bacteria</taxon>
        <taxon>Pseudomonadati</taxon>
        <taxon>Planctomycetota</taxon>
        <taxon>Planctomycetia</taxon>
        <taxon>Pirellulales</taxon>
        <taxon>Pirellulaceae</taxon>
        <taxon>Rhodopirellula</taxon>
    </lineage>
</organism>
<protein>
    <submittedName>
        <fullName evidence="2">Uncharacterized protein</fullName>
    </submittedName>
</protein>
<keyword evidence="1" id="KW-0472">Membrane</keyword>
<gene>
    <name evidence="2" type="ordered locus">RB3147</name>
</gene>
<dbReference type="HOGENOM" id="CLU_1585207_0_0_0"/>
<dbReference type="Proteomes" id="UP000001025">
    <property type="component" value="Chromosome"/>
</dbReference>
<keyword evidence="1" id="KW-1133">Transmembrane helix</keyword>
<dbReference type="RefSeq" id="WP_011119208.1">
    <property type="nucleotide sequence ID" value="NC_005027.1"/>
</dbReference>
<dbReference type="KEGG" id="rba:RB3147"/>
<evidence type="ECO:0000313" key="3">
    <source>
        <dbReference type="Proteomes" id="UP000001025"/>
    </source>
</evidence>
<feature type="transmembrane region" description="Helical" evidence="1">
    <location>
        <begin position="59"/>
        <end position="80"/>
    </location>
</feature>
<evidence type="ECO:0000256" key="1">
    <source>
        <dbReference type="SAM" id="Phobius"/>
    </source>
</evidence>
<keyword evidence="3" id="KW-1185">Reference proteome</keyword>
<evidence type="ECO:0000313" key="2">
    <source>
        <dbReference type="EMBL" id="CAD73024.1"/>
    </source>
</evidence>
<dbReference type="EMBL" id="BX294138">
    <property type="protein sequence ID" value="CAD73024.1"/>
    <property type="molecule type" value="Genomic_DNA"/>
</dbReference>
<name>Q7UUQ5_RHOBA</name>
<proteinExistence type="predicted"/>
<dbReference type="AlphaFoldDB" id="Q7UUQ5"/>
<sequence length="168" mass="18760">MSVDIAEYRFKTLGARGHVVLSECDVMCDTTSYLGRWKATTPYSAIEPHPISLWQTPPVTIYCGVGLGFLTVVLGFAAIGELRSNAWLPTLIFGFYAAFCVAAFGLLVRVVRNWTAEWIMFPTAIDGHRIAYIKTRRDKDAFDAFTANLTFRILDATGRQECGEPIRI</sequence>
<reference evidence="2 3" key="1">
    <citation type="journal article" date="2003" name="Proc. Natl. Acad. Sci. U.S.A.">
        <title>Complete genome sequence of the marine planctomycete Pirellula sp. strain 1.</title>
        <authorList>
            <person name="Gloeckner F.O."/>
            <person name="Kube M."/>
            <person name="Bauer M."/>
            <person name="Teeling H."/>
            <person name="Lombardot T."/>
            <person name="Ludwig W."/>
            <person name="Gade D."/>
            <person name="Beck A."/>
            <person name="Borzym K."/>
            <person name="Heitmann K."/>
            <person name="Rabus R."/>
            <person name="Schlesner H."/>
            <person name="Amann R."/>
            <person name="Reinhardt R."/>
        </authorList>
    </citation>
    <scope>NUCLEOTIDE SEQUENCE [LARGE SCALE GENOMIC DNA]</scope>
    <source>
        <strain evidence="3">DSM 10527 / NCIMB 13988 / SH1</strain>
    </source>
</reference>
<dbReference type="InParanoid" id="Q7UUQ5"/>
<dbReference type="OrthoDB" id="9904960at2"/>